<gene>
    <name evidence="1" type="ORF">FNK824_LOCUS27440</name>
</gene>
<evidence type="ECO:0000313" key="1">
    <source>
        <dbReference type="EMBL" id="CAF4027449.1"/>
    </source>
</evidence>
<dbReference type="PANTHER" id="PTHR32046">
    <property type="entry name" value="G DOMAIN-CONTAINING PROTEIN"/>
    <property type="match status" value="1"/>
</dbReference>
<dbReference type="PANTHER" id="PTHR32046:SF11">
    <property type="entry name" value="IMMUNE-ASSOCIATED NUCLEOTIDE-BINDING PROTEIN 10-LIKE"/>
    <property type="match status" value="1"/>
</dbReference>
<organism evidence="1 2">
    <name type="scientific">Rotaria sordida</name>
    <dbReference type="NCBI Taxonomy" id="392033"/>
    <lineage>
        <taxon>Eukaryota</taxon>
        <taxon>Metazoa</taxon>
        <taxon>Spiralia</taxon>
        <taxon>Gnathifera</taxon>
        <taxon>Rotifera</taxon>
        <taxon>Eurotatoria</taxon>
        <taxon>Bdelloidea</taxon>
        <taxon>Philodinida</taxon>
        <taxon>Philodinidae</taxon>
        <taxon>Rotaria</taxon>
    </lineage>
</organism>
<name>A0A819QLM7_9BILA</name>
<dbReference type="Proteomes" id="UP000663874">
    <property type="component" value="Unassembled WGS sequence"/>
</dbReference>
<accession>A0A819QLM7</accession>
<dbReference type="AlphaFoldDB" id="A0A819QLM7"/>
<comment type="caution">
    <text evidence="1">The sequence shown here is derived from an EMBL/GenBank/DDBJ whole genome shotgun (WGS) entry which is preliminary data.</text>
</comment>
<proteinExistence type="predicted"/>
<evidence type="ECO:0000313" key="2">
    <source>
        <dbReference type="Proteomes" id="UP000663874"/>
    </source>
</evidence>
<protein>
    <submittedName>
        <fullName evidence="1">Uncharacterized protein</fullName>
    </submittedName>
</protein>
<sequence>MEHILEYVNNLTHLNAICFLLKPNESKLNIYYRLCITQLFSVLDRNNVKNIIFCFTNSRSTFYTPGDTAPLLKKMLNSLSIGNVSFKKENTFCFDSESFRYLVALKNEIQFSDLDKEEYVMSWIKSVTDSNRLIQYICEKLTDCRI</sequence>
<dbReference type="EMBL" id="CAJOBE010007119">
    <property type="protein sequence ID" value="CAF4027449.1"/>
    <property type="molecule type" value="Genomic_DNA"/>
</dbReference>
<reference evidence="1" key="1">
    <citation type="submission" date="2021-02" db="EMBL/GenBank/DDBJ databases">
        <authorList>
            <person name="Nowell W R."/>
        </authorList>
    </citation>
    <scope>NUCLEOTIDE SEQUENCE</scope>
</reference>